<evidence type="ECO:0000256" key="3">
    <source>
        <dbReference type="ARBA" id="ARBA00022448"/>
    </source>
</evidence>
<dbReference type="GO" id="GO:0015031">
    <property type="term" value="P:protein transport"/>
    <property type="evidence" value="ECO:0007669"/>
    <property type="project" value="UniProtKB-KW"/>
</dbReference>
<dbReference type="InterPro" id="IPR003538">
    <property type="entry name" value="TonB"/>
</dbReference>
<dbReference type="PROSITE" id="PS52015">
    <property type="entry name" value="TONB_CTD"/>
    <property type="match status" value="1"/>
</dbReference>
<evidence type="ECO:0000256" key="6">
    <source>
        <dbReference type="ARBA" id="ARBA00022692"/>
    </source>
</evidence>
<evidence type="ECO:0000256" key="2">
    <source>
        <dbReference type="ARBA" id="ARBA00006555"/>
    </source>
</evidence>
<evidence type="ECO:0000313" key="13">
    <source>
        <dbReference type="EMBL" id="HER97180.1"/>
    </source>
</evidence>
<keyword evidence="5" id="KW-0997">Cell inner membrane</keyword>
<reference evidence="13" key="1">
    <citation type="journal article" date="2020" name="mSystems">
        <title>Genome- and Community-Level Interaction Insights into Carbon Utilization and Element Cycling Functions of Hydrothermarchaeota in Hydrothermal Sediment.</title>
        <authorList>
            <person name="Zhou Z."/>
            <person name="Liu Y."/>
            <person name="Xu W."/>
            <person name="Pan J."/>
            <person name="Luo Z.H."/>
            <person name="Li M."/>
        </authorList>
    </citation>
    <scope>NUCLEOTIDE SEQUENCE [LARGE SCALE GENOMIC DNA]</scope>
    <source>
        <strain evidence="13">SpSt-143</strain>
    </source>
</reference>
<dbReference type="GO" id="GO:0015891">
    <property type="term" value="P:siderophore transport"/>
    <property type="evidence" value="ECO:0007669"/>
    <property type="project" value="InterPro"/>
</dbReference>
<dbReference type="GO" id="GO:0030288">
    <property type="term" value="C:outer membrane-bounded periplasmic space"/>
    <property type="evidence" value="ECO:0007669"/>
    <property type="project" value="InterPro"/>
</dbReference>
<keyword evidence="9 11" id="KW-0472">Membrane</keyword>
<keyword evidence="3" id="KW-0813">Transport</keyword>
<comment type="caution">
    <text evidence="13">The sequence shown here is derived from an EMBL/GenBank/DDBJ whole genome shotgun (WGS) entry which is preliminary data.</text>
</comment>
<dbReference type="AlphaFoldDB" id="A0A7V2B2S1"/>
<dbReference type="GO" id="GO:0031992">
    <property type="term" value="F:energy transducer activity"/>
    <property type="evidence" value="ECO:0007669"/>
    <property type="project" value="InterPro"/>
</dbReference>
<sequence>MGFIRKTEEADLRKRYPLYIEIGLILTLILLIVAFRIDWRPEQGVQFVVEEQEVVQMEEIVQTRQEVAPPPPPRPPVPVEVPDETTLEEAELNLDAALDIGEAVASVPPPPPPPPQKQEEEPEPEVFVVVEEMPELIGGQQAIYNCIKYPEIARKAGVEGRVIVQFIVNEQGNVSDAQVLRGVGAGLDEEALRCIGQLKFKPGKQRGRPVRVRMSLPVIFRLQ</sequence>
<proteinExistence type="inferred from homology"/>
<evidence type="ECO:0000256" key="9">
    <source>
        <dbReference type="ARBA" id="ARBA00023136"/>
    </source>
</evidence>
<evidence type="ECO:0000259" key="12">
    <source>
        <dbReference type="PROSITE" id="PS52015"/>
    </source>
</evidence>
<evidence type="ECO:0000256" key="10">
    <source>
        <dbReference type="SAM" id="MobiDB-lite"/>
    </source>
</evidence>
<comment type="similarity">
    <text evidence="2">Belongs to the TonB family.</text>
</comment>
<dbReference type="GO" id="GO:0098797">
    <property type="term" value="C:plasma membrane protein complex"/>
    <property type="evidence" value="ECO:0007669"/>
    <property type="project" value="TreeGrafter"/>
</dbReference>
<feature type="transmembrane region" description="Helical" evidence="11">
    <location>
        <begin position="16"/>
        <end position="35"/>
    </location>
</feature>
<evidence type="ECO:0000256" key="1">
    <source>
        <dbReference type="ARBA" id="ARBA00004383"/>
    </source>
</evidence>
<feature type="region of interest" description="Disordered" evidence="10">
    <location>
        <begin position="103"/>
        <end position="123"/>
    </location>
</feature>
<evidence type="ECO:0000256" key="4">
    <source>
        <dbReference type="ARBA" id="ARBA00022475"/>
    </source>
</evidence>
<accession>A0A7V2B2S1</accession>
<dbReference type="PANTHER" id="PTHR33446:SF2">
    <property type="entry name" value="PROTEIN TONB"/>
    <property type="match status" value="1"/>
</dbReference>
<keyword evidence="6 11" id="KW-0812">Transmembrane</keyword>
<dbReference type="PANTHER" id="PTHR33446">
    <property type="entry name" value="PROTEIN TONB-RELATED"/>
    <property type="match status" value="1"/>
</dbReference>
<dbReference type="Gene3D" id="3.30.1150.10">
    <property type="match status" value="1"/>
</dbReference>
<keyword evidence="4" id="KW-1003">Cell membrane</keyword>
<keyword evidence="7" id="KW-0653">Protein transport</keyword>
<keyword evidence="8 11" id="KW-1133">Transmembrane helix</keyword>
<dbReference type="Pfam" id="PF03544">
    <property type="entry name" value="TonB_C"/>
    <property type="match status" value="1"/>
</dbReference>
<evidence type="ECO:0000256" key="11">
    <source>
        <dbReference type="SAM" id="Phobius"/>
    </source>
</evidence>
<name>A0A7V2B2S1_RHOMR</name>
<organism evidence="13">
    <name type="scientific">Rhodothermus marinus</name>
    <name type="common">Rhodothermus obamensis</name>
    <dbReference type="NCBI Taxonomy" id="29549"/>
    <lineage>
        <taxon>Bacteria</taxon>
        <taxon>Pseudomonadati</taxon>
        <taxon>Rhodothermota</taxon>
        <taxon>Rhodothermia</taxon>
        <taxon>Rhodothermales</taxon>
        <taxon>Rhodothermaceae</taxon>
        <taxon>Rhodothermus</taxon>
    </lineage>
</organism>
<comment type="subcellular location">
    <subcellularLocation>
        <location evidence="1">Cell inner membrane</location>
        <topology evidence="1">Single-pass membrane protein</topology>
        <orientation evidence="1">Periplasmic side</orientation>
    </subcellularLocation>
</comment>
<dbReference type="InterPro" id="IPR051045">
    <property type="entry name" value="TonB-dependent_transducer"/>
</dbReference>
<feature type="compositionally biased region" description="Pro residues" evidence="10">
    <location>
        <begin position="107"/>
        <end position="116"/>
    </location>
</feature>
<dbReference type="NCBIfam" id="TIGR01352">
    <property type="entry name" value="tonB_Cterm"/>
    <property type="match status" value="1"/>
</dbReference>
<dbReference type="SUPFAM" id="SSF74653">
    <property type="entry name" value="TolA/TonB C-terminal domain"/>
    <property type="match status" value="1"/>
</dbReference>
<dbReference type="InterPro" id="IPR037682">
    <property type="entry name" value="TonB_C"/>
</dbReference>
<feature type="domain" description="TonB C-terminal" evidence="12">
    <location>
        <begin position="134"/>
        <end position="223"/>
    </location>
</feature>
<evidence type="ECO:0000256" key="8">
    <source>
        <dbReference type="ARBA" id="ARBA00022989"/>
    </source>
</evidence>
<dbReference type="PRINTS" id="PR01374">
    <property type="entry name" value="TONBPROTEIN"/>
</dbReference>
<evidence type="ECO:0000256" key="7">
    <source>
        <dbReference type="ARBA" id="ARBA00022927"/>
    </source>
</evidence>
<dbReference type="GO" id="GO:0055085">
    <property type="term" value="P:transmembrane transport"/>
    <property type="evidence" value="ECO:0007669"/>
    <property type="project" value="InterPro"/>
</dbReference>
<gene>
    <name evidence="13" type="ORF">ENO59_11870</name>
</gene>
<dbReference type="InterPro" id="IPR006260">
    <property type="entry name" value="TonB/TolA_C"/>
</dbReference>
<evidence type="ECO:0000256" key="5">
    <source>
        <dbReference type="ARBA" id="ARBA00022519"/>
    </source>
</evidence>
<dbReference type="EMBL" id="DSGB01000006">
    <property type="protein sequence ID" value="HER97180.1"/>
    <property type="molecule type" value="Genomic_DNA"/>
</dbReference>
<protein>
    <submittedName>
        <fullName evidence="13">Energy transducer TonB</fullName>
    </submittedName>
</protein>